<reference evidence="2 3" key="1">
    <citation type="submission" date="2019-10" db="EMBL/GenBank/DDBJ databases">
        <title>Genome Sequences from Six Type Strain Members of the Archaeal Family Sulfolobaceae: Acidianus ambivalens, Acidianus infernus, Metallosphaera prunae, Stygiolobus azoricus, Sulfolobus metallicus, and Sulfurisphaera ohwakuensis.</title>
        <authorList>
            <person name="Counts J.A."/>
            <person name="Kelly R.M."/>
        </authorList>
    </citation>
    <scope>NUCLEOTIDE SEQUENCE [LARGE SCALE GENOMIC DNA]</scope>
    <source>
        <strain evidence="2 3">DSM 3191</strain>
    </source>
</reference>
<dbReference type="RefSeq" id="WP_155862342.1">
    <property type="nucleotide sequence ID" value="NZ_WFIY01000004.1"/>
</dbReference>
<keyword evidence="1" id="KW-1133">Transmembrane helix</keyword>
<organism evidence="2 3">
    <name type="scientific">Acidianus infernus</name>
    <dbReference type="NCBI Taxonomy" id="12915"/>
    <lineage>
        <taxon>Archaea</taxon>
        <taxon>Thermoproteota</taxon>
        <taxon>Thermoprotei</taxon>
        <taxon>Sulfolobales</taxon>
        <taxon>Sulfolobaceae</taxon>
        <taxon>Acidianus</taxon>
    </lineage>
</organism>
<dbReference type="Proteomes" id="UP000440125">
    <property type="component" value="Unassembled WGS sequence"/>
</dbReference>
<dbReference type="AlphaFoldDB" id="A0A6A9QES6"/>
<evidence type="ECO:0000256" key="1">
    <source>
        <dbReference type="SAM" id="Phobius"/>
    </source>
</evidence>
<dbReference type="EMBL" id="WFIY01000004">
    <property type="protein sequence ID" value="MUM63756.1"/>
    <property type="molecule type" value="Genomic_DNA"/>
</dbReference>
<keyword evidence="3" id="KW-1185">Reference proteome</keyword>
<sequence length="372" mass="41240">MEYIRLEGIIGLIIVVGILLAIVAIGPHFSSTIQTGPSKFKVISAELLCVCKNYIIKATIEASGIPEGSHDNLYEVILNGTTYYAFYKESNDGQVVWYHNGTHTYEIYLSTSNTTYSPPANLQKGAYKATFISQQGKCTITISFGVAPKPQLKIIQAEILNVSGLYVLKTEVNASIPVGYIYFYEAILNGTTYYIFYHPKGYTLCPVYYIHKSGVYNVSLYIYPKNFTAPTNVTPIEIKPGIYKVIFVTSVGNFSVIAKTVTTTSTPQFSVENTAKESVVNGLTQLNFTITATTPLGGHICVYEICINGHNYTVYYEPKVSTSAIGVYVEQGTKTYCFYINGTVSAGTYAIKFYYCYEGVYYVYSEEITIIS</sequence>
<evidence type="ECO:0000313" key="3">
    <source>
        <dbReference type="Proteomes" id="UP000440125"/>
    </source>
</evidence>
<name>A0A6A9QES6_ACIIN</name>
<comment type="caution">
    <text evidence="2">The sequence shown here is derived from an EMBL/GenBank/DDBJ whole genome shotgun (WGS) entry which is preliminary data.</text>
</comment>
<keyword evidence="1" id="KW-0472">Membrane</keyword>
<proteinExistence type="predicted"/>
<accession>A0A6A9QES6</accession>
<evidence type="ECO:0000313" key="2">
    <source>
        <dbReference type="EMBL" id="MUM63756.1"/>
    </source>
</evidence>
<protein>
    <submittedName>
        <fullName evidence="2">Uncharacterized protein</fullName>
    </submittedName>
</protein>
<gene>
    <name evidence="2" type="ORF">D1867_00480</name>
</gene>
<dbReference type="OrthoDB" id="43006at2157"/>
<feature type="transmembrane region" description="Helical" evidence="1">
    <location>
        <begin position="9"/>
        <end position="29"/>
    </location>
</feature>
<keyword evidence="1" id="KW-0812">Transmembrane</keyword>